<reference evidence="3 4" key="1">
    <citation type="submission" date="2019-02" db="EMBL/GenBank/DDBJ databases">
        <title>Arcanobacterium bovis sp. nov., isolated from the milk of a cow with mastitis.</title>
        <authorList>
            <person name="Sammra O."/>
            <person name="Foster G."/>
            <person name="Hassan A."/>
            <person name="Alssahen M."/>
            <person name="Laemmler C."/>
            <person name="Borowiak M."/>
            <person name="Malorny B."/>
            <person name="Abdulmawjood A."/>
        </authorList>
    </citation>
    <scope>NUCLEOTIDE SEQUENCE [LARGE SCALE GENOMIC DNA]</scope>
    <source>
        <strain evidence="3 4">C605018/01/1</strain>
    </source>
</reference>
<feature type="region of interest" description="Disordered" evidence="1">
    <location>
        <begin position="1"/>
        <end position="33"/>
    </location>
</feature>
<sequence>MTTNVNTQRTLPSRREQRLAAQRGEEVNASRTSVSIAENDTAVVTQRRSRRREVISDDERARRLEEMLRRTRAEDGEQTQAKHYLAEGEKPPVLAIEESQAFVEAAKNDVEHTVNFEVTGGVEQLTEALPILKGSALGRLRERIAFNNKFDRSDIVQAWDRIRVAGKSPVVAGTGILSAVALVSTGVLQIQDAMGAQPSASQKSLLSSVNASSTFSTPKTLIANEGAADGARLKAAEEAAHSAQAQCLPQTGANSLVGSFVAENDEVFMPMKEGTYRVSSTFGYRTDPFGLGAKLHEGQDFSAPDGTPFFAVADGTVLHAGEGLDGAASNMIVVQHNVNGKKFTSWYLHMWSDGILVKAGDTVKAGQKIGLVGSQGRSTGPHLHFEIHPDEGLRTTAIEPMGFMMKMGARDLGERCN</sequence>
<dbReference type="Proteomes" id="UP000293036">
    <property type="component" value="Unassembled WGS sequence"/>
</dbReference>
<dbReference type="RefSeq" id="WP_131281430.1">
    <property type="nucleotide sequence ID" value="NZ_JBHSLR010000006.1"/>
</dbReference>
<gene>
    <name evidence="3" type="ORF">EZJ44_06365</name>
</gene>
<evidence type="ECO:0000313" key="3">
    <source>
        <dbReference type="EMBL" id="TBW21553.1"/>
    </source>
</evidence>
<dbReference type="InterPro" id="IPR011055">
    <property type="entry name" value="Dup_hybrid_motif"/>
</dbReference>
<accession>A0A4Q9UZT3</accession>
<dbReference type="Pfam" id="PF01551">
    <property type="entry name" value="Peptidase_M23"/>
    <property type="match status" value="1"/>
</dbReference>
<dbReference type="GO" id="GO:0004222">
    <property type="term" value="F:metalloendopeptidase activity"/>
    <property type="evidence" value="ECO:0007669"/>
    <property type="project" value="TreeGrafter"/>
</dbReference>
<name>A0A4Q9UZT3_9ACTO</name>
<dbReference type="PANTHER" id="PTHR21666:SF270">
    <property type="entry name" value="MUREIN HYDROLASE ACTIVATOR ENVC"/>
    <property type="match status" value="1"/>
</dbReference>
<evidence type="ECO:0000313" key="4">
    <source>
        <dbReference type="Proteomes" id="UP000293036"/>
    </source>
</evidence>
<dbReference type="SUPFAM" id="SSF51261">
    <property type="entry name" value="Duplicated hybrid motif"/>
    <property type="match status" value="1"/>
</dbReference>
<evidence type="ECO:0000259" key="2">
    <source>
        <dbReference type="Pfam" id="PF01551"/>
    </source>
</evidence>
<organism evidence="3 4">
    <name type="scientific">Arcanobacterium bovis</name>
    <dbReference type="NCBI Taxonomy" id="2529275"/>
    <lineage>
        <taxon>Bacteria</taxon>
        <taxon>Bacillati</taxon>
        <taxon>Actinomycetota</taxon>
        <taxon>Actinomycetes</taxon>
        <taxon>Actinomycetales</taxon>
        <taxon>Actinomycetaceae</taxon>
        <taxon>Arcanobacterium</taxon>
    </lineage>
</organism>
<dbReference type="CDD" id="cd12797">
    <property type="entry name" value="M23_peptidase"/>
    <property type="match status" value="1"/>
</dbReference>
<feature type="domain" description="M23ase beta-sheet core" evidence="2">
    <location>
        <begin position="295"/>
        <end position="390"/>
    </location>
</feature>
<dbReference type="Gene3D" id="2.70.70.10">
    <property type="entry name" value="Glucose Permease (Domain IIA)"/>
    <property type="match status" value="1"/>
</dbReference>
<dbReference type="OrthoDB" id="1099523at2"/>
<dbReference type="InterPro" id="IPR016047">
    <property type="entry name" value="M23ase_b-sheet_dom"/>
</dbReference>
<feature type="compositionally biased region" description="Basic and acidic residues" evidence="1">
    <location>
        <begin position="13"/>
        <end position="28"/>
    </location>
</feature>
<dbReference type="EMBL" id="SJDT01000004">
    <property type="protein sequence ID" value="TBW21553.1"/>
    <property type="molecule type" value="Genomic_DNA"/>
</dbReference>
<dbReference type="AlphaFoldDB" id="A0A4Q9UZT3"/>
<dbReference type="PANTHER" id="PTHR21666">
    <property type="entry name" value="PEPTIDASE-RELATED"/>
    <property type="match status" value="1"/>
</dbReference>
<protein>
    <submittedName>
        <fullName evidence="3">M23 family metallopeptidase</fullName>
    </submittedName>
</protein>
<feature type="compositionally biased region" description="Polar residues" evidence="1">
    <location>
        <begin position="1"/>
        <end position="11"/>
    </location>
</feature>
<keyword evidence="4" id="KW-1185">Reference proteome</keyword>
<comment type="caution">
    <text evidence="3">The sequence shown here is derived from an EMBL/GenBank/DDBJ whole genome shotgun (WGS) entry which is preliminary data.</text>
</comment>
<evidence type="ECO:0000256" key="1">
    <source>
        <dbReference type="SAM" id="MobiDB-lite"/>
    </source>
</evidence>
<dbReference type="InterPro" id="IPR050570">
    <property type="entry name" value="Cell_wall_metabolism_enzyme"/>
</dbReference>
<proteinExistence type="predicted"/>